<accession>A0A4Y2SS77</accession>
<dbReference type="EMBL" id="BGPR01023129">
    <property type="protein sequence ID" value="GBN90059.1"/>
    <property type="molecule type" value="Genomic_DNA"/>
</dbReference>
<dbReference type="PANTHER" id="PTHR24413">
    <property type="entry name" value="SPECKLE-TYPE POZ PROTEIN"/>
    <property type="match status" value="1"/>
</dbReference>
<sequence>MSREENVKEVVTRVTAKVERIKWTIQEVSQLLENSTFAGPEIYYEKTCMGHISFGKVSNNILIKLHNKSNKTIRMIKSKVVLLDCDGKKLREEENEFHTLERKQNVSLMIKNQRGVLNSLKDDKLIIDCCLKFGIEVVMKSLRLRDDAEYQKENGKKVLKDLMKMYNNPDGSDFTFQVGNDFIYAHKTVLSFRSEYFRRMLATQMKEGIHNSVLITDVSYSTMKNLVEWIYTGNFNTTNTDGNFQEIWNLYVAADKYQIMDLKSMCADKLKSSATVDNLVEILKLAARHNDDHLKISALIAISFDLATIVELNTWKTLQSNDANLANEVLNFHFKNN</sequence>
<keyword evidence="4" id="KW-1185">Reference proteome</keyword>
<dbReference type="InterPro" id="IPR011333">
    <property type="entry name" value="SKP1/BTB/POZ_sf"/>
</dbReference>
<dbReference type="SMART" id="SM00225">
    <property type="entry name" value="BTB"/>
    <property type="match status" value="1"/>
</dbReference>
<dbReference type="Pfam" id="PF00651">
    <property type="entry name" value="BTB"/>
    <property type="match status" value="1"/>
</dbReference>
<dbReference type="Proteomes" id="UP000499080">
    <property type="component" value="Unassembled WGS sequence"/>
</dbReference>
<proteinExistence type="predicted"/>
<evidence type="ECO:0000313" key="2">
    <source>
        <dbReference type="EMBL" id="GBN90058.1"/>
    </source>
</evidence>
<dbReference type="CDD" id="cd18186">
    <property type="entry name" value="BTB_POZ_ZBTB_KLHL-like"/>
    <property type="match status" value="1"/>
</dbReference>
<dbReference type="EMBL" id="BGPR01023128">
    <property type="protein sequence ID" value="GBN90058.1"/>
    <property type="molecule type" value="Genomic_DNA"/>
</dbReference>
<feature type="domain" description="BTB" evidence="1">
    <location>
        <begin position="172"/>
        <end position="239"/>
    </location>
</feature>
<dbReference type="SUPFAM" id="SSF54695">
    <property type="entry name" value="POZ domain"/>
    <property type="match status" value="1"/>
</dbReference>
<gene>
    <name evidence="3" type="primary">rdx_20</name>
    <name evidence="2" type="synonym">rdx_29</name>
    <name evidence="2" type="ORF">AVEN_271350_1</name>
    <name evidence="3" type="ORF">AVEN_91913_1</name>
</gene>
<evidence type="ECO:0000313" key="3">
    <source>
        <dbReference type="EMBL" id="GBN90059.1"/>
    </source>
</evidence>
<dbReference type="Gene3D" id="3.30.710.10">
    <property type="entry name" value="Potassium Channel Kv1.1, Chain A"/>
    <property type="match status" value="1"/>
</dbReference>
<evidence type="ECO:0000313" key="4">
    <source>
        <dbReference type="Proteomes" id="UP000499080"/>
    </source>
</evidence>
<name>A0A4Y2SS77_ARAVE</name>
<dbReference type="PROSITE" id="PS50097">
    <property type="entry name" value="BTB"/>
    <property type="match status" value="1"/>
</dbReference>
<reference evidence="3 4" key="1">
    <citation type="journal article" date="2019" name="Sci. Rep.">
        <title>Orb-weaving spider Araneus ventricosus genome elucidates the spidroin gene catalogue.</title>
        <authorList>
            <person name="Kono N."/>
            <person name="Nakamura H."/>
            <person name="Ohtoshi R."/>
            <person name="Moran D.A.P."/>
            <person name="Shinohara A."/>
            <person name="Yoshida Y."/>
            <person name="Fujiwara M."/>
            <person name="Mori M."/>
            <person name="Tomita M."/>
            <person name="Arakawa K."/>
        </authorList>
    </citation>
    <scope>NUCLEOTIDE SEQUENCE [LARGE SCALE GENOMIC DNA]</scope>
</reference>
<dbReference type="OrthoDB" id="6427472at2759"/>
<dbReference type="InterPro" id="IPR000210">
    <property type="entry name" value="BTB/POZ_dom"/>
</dbReference>
<dbReference type="Gene3D" id="1.25.40.420">
    <property type="match status" value="1"/>
</dbReference>
<evidence type="ECO:0000259" key="1">
    <source>
        <dbReference type="PROSITE" id="PS50097"/>
    </source>
</evidence>
<dbReference type="AlphaFoldDB" id="A0A4Y2SS77"/>
<comment type="caution">
    <text evidence="3">The sequence shown here is derived from an EMBL/GenBank/DDBJ whole genome shotgun (WGS) entry which is preliminary data.</text>
</comment>
<organism evidence="3 4">
    <name type="scientific">Araneus ventricosus</name>
    <name type="common">Orbweaver spider</name>
    <name type="synonym">Epeira ventricosa</name>
    <dbReference type="NCBI Taxonomy" id="182803"/>
    <lineage>
        <taxon>Eukaryota</taxon>
        <taxon>Metazoa</taxon>
        <taxon>Ecdysozoa</taxon>
        <taxon>Arthropoda</taxon>
        <taxon>Chelicerata</taxon>
        <taxon>Arachnida</taxon>
        <taxon>Araneae</taxon>
        <taxon>Araneomorphae</taxon>
        <taxon>Entelegynae</taxon>
        <taxon>Araneoidea</taxon>
        <taxon>Araneidae</taxon>
        <taxon>Araneus</taxon>
    </lineage>
</organism>
<protein>
    <submittedName>
        <fullName evidence="3">Protein roadkill</fullName>
    </submittedName>
</protein>